<dbReference type="OrthoDB" id="9806180at2"/>
<evidence type="ECO:0000259" key="2">
    <source>
        <dbReference type="Pfam" id="PF07859"/>
    </source>
</evidence>
<dbReference type="Pfam" id="PF07859">
    <property type="entry name" value="Abhydrolase_3"/>
    <property type="match status" value="1"/>
</dbReference>
<dbReference type="RefSeq" id="WP_034842684.1">
    <property type="nucleotide sequence ID" value="NZ_JANX01000289.1"/>
</dbReference>
<organism evidence="3 4">
    <name type="scientific">Inquilinus limosus MP06</name>
    <dbReference type="NCBI Taxonomy" id="1398085"/>
    <lineage>
        <taxon>Bacteria</taxon>
        <taxon>Pseudomonadati</taxon>
        <taxon>Pseudomonadota</taxon>
        <taxon>Alphaproteobacteria</taxon>
        <taxon>Rhodospirillales</taxon>
        <taxon>Rhodospirillaceae</taxon>
        <taxon>Inquilinus</taxon>
    </lineage>
</organism>
<evidence type="ECO:0000256" key="1">
    <source>
        <dbReference type="ARBA" id="ARBA00022801"/>
    </source>
</evidence>
<dbReference type="EMBL" id="JANX01000289">
    <property type="protein sequence ID" value="KGM32617.1"/>
    <property type="molecule type" value="Genomic_DNA"/>
</dbReference>
<gene>
    <name evidence="3" type="ORF">P409_20385</name>
</gene>
<comment type="caution">
    <text evidence="3">The sequence shown here is derived from an EMBL/GenBank/DDBJ whole genome shotgun (WGS) entry which is preliminary data.</text>
</comment>
<evidence type="ECO:0000313" key="3">
    <source>
        <dbReference type="EMBL" id="KGM32617.1"/>
    </source>
</evidence>
<reference evidence="3 4" key="1">
    <citation type="submission" date="2014-01" db="EMBL/GenBank/DDBJ databases">
        <title>Genome sequence determination for a cystic fibrosis isolate, Inquilinus limosus.</title>
        <authorList>
            <person name="Pino M."/>
            <person name="Di Conza J."/>
            <person name="Gutkind G."/>
        </authorList>
    </citation>
    <scope>NUCLEOTIDE SEQUENCE [LARGE SCALE GENOMIC DNA]</scope>
    <source>
        <strain evidence="3 4">MP06</strain>
    </source>
</reference>
<dbReference type="Proteomes" id="UP000029995">
    <property type="component" value="Unassembled WGS sequence"/>
</dbReference>
<dbReference type="SUPFAM" id="SSF53474">
    <property type="entry name" value="alpha/beta-Hydrolases"/>
    <property type="match status" value="1"/>
</dbReference>
<keyword evidence="1 3" id="KW-0378">Hydrolase</keyword>
<proteinExistence type="predicted"/>
<feature type="domain" description="Alpha/beta hydrolase fold-3" evidence="2">
    <location>
        <begin position="90"/>
        <end position="295"/>
    </location>
</feature>
<dbReference type="PANTHER" id="PTHR48081">
    <property type="entry name" value="AB HYDROLASE SUPERFAMILY PROTEIN C4A8.06C"/>
    <property type="match status" value="1"/>
</dbReference>
<sequence length="320" mass="34163">MPDSPTPPGLAPEFLAGQALLRESGIVQADVLATPVVVARGHAATLQAFLNQDAPPLARVEEHVLSHLPVPVRVRLYYPDNAAGLLPAYLHAHGGGFALGGIDSLDRWKREVARDAGVVVVGLDYALAPEHKFPTARDQAVGVVQWLRANAVSLGIDTGRIGIGGDSAGGNLALATLLRLRDLGEMLPRFGALVYGMLSANHDTPSHRDFGDGRYGLSTAKLEWFWTQVLPDPALRDDPQAAPLTADLGGLPPLLLLAAALDPLLDDTLALDQRLTRIGAAHSLKVYPDMPHGFLAQTRLLSRAREARDDVVAALKRHLV</sequence>
<dbReference type="PANTHER" id="PTHR48081:SF8">
    <property type="entry name" value="ALPHA_BETA HYDROLASE FOLD-3 DOMAIN-CONTAINING PROTEIN-RELATED"/>
    <property type="match status" value="1"/>
</dbReference>
<dbReference type="Gene3D" id="3.40.50.1820">
    <property type="entry name" value="alpha/beta hydrolase"/>
    <property type="match status" value="1"/>
</dbReference>
<dbReference type="InterPro" id="IPR013094">
    <property type="entry name" value="AB_hydrolase_3"/>
</dbReference>
<accession>A0A0A0D6G0</accession>
<dbReference type="InterPro" id="IPR029058">
    <property type="entry name" value="AB_hydrolase_fold"/>
</dbReference>
<dbReference type="GO" id="GO:0016787">
    <property type="term" value="F:hydrolase activity"/>
    <property type="evidence" value="ECO:0007669"/>
    <property type="project" value="UniProtKB-KW"/>
</dbReference>
<evidence type="ECO:0000313" key="4">
    <source>
        <dbReference type="Proteomes" id="UP000029995"/>
    </source>
</evidence>
<dbReference type="InterPro" id="IPR050300">
    <property type="entry name" value="GDXG_lipolytic_enzyme"/>
</dbReference>
<protein>
    <submittedName>
        <fullName evidence="3">Alpha/beta hydrolase</fullName>
    </submittedName>
</protein>
<name>A0A0A0D6G0_9PROT</name>
<dbReference type="AlphaFoldDB" id="A0A0A0D6G0"/>